<dbReference type="HAMAP" id="MF_00911">
    <property type="entry name" value="FtsQ_subfam"/>
    <property type="match status" value="1"/>
</dbReference>
<dbReference type="Gene3D" id="3.40.50.11690">
    <property type="entry name" value="Cell division protein FtsQ/DivIB"/>
    <property type="match status" value="1"/>
</dbReference>
<proteinExistence type="inferred from homology"/>
<dbReference type="Proteomes" id="UP000594800">
    <property type="component" value="Chromosome"/>
</dbReference>
<dbReference type="InterPro" id="IPR045335">
    <property type="entry name" value="FtsQ_C_sf"/>
</dbReference>
<dbReference type="GO" id="GO:0043093">
    <property type="term" value="P:FtsZ-dependent cytokinesis"/>
    <property type="evidence" value="ECO:0007669"/>
    <property type="project" value="UniProtKB-UniRule"/>
</dbReference>
<evidence type="ECO:0000256" key="8">
    <source>
        <dbReference type="ARBA" id="ARBA00023306"/>
    </source>
</evidence>
<keyword evidence="6 9" id="KW-1133">Transmembrane helix</keyword>
<dbReference type="EMBL" id="CP064942">
    <property type="protein sequence ID" value="QPH55071.1"/>
    <property type="molecule type" value="Genomic_DNA"/>
</dbReference>
<accession>A0A7S9QED8</accession>
<comment type="function">
    <text evidence="9">Essential cell division protein.</text>
</comment>
<feature type="domain" description="POTRA" evidence="10">
    <location>
        <begin position="73"/>
        <end position="141"/>
    </location>
</feature>
<dbReference type="GO" id="GO:0032153">
    <property type="term" value="C:cell division site"/>
    <property type="evidence" value="ECO:0007669"/>
    <property type="project" value="UniProtKB-UniRule"/>
</dbReference>
<dbReference type="GO" id="GO:0090529">
    <property type="term" value="P:cell septum assembly"/>
    <property type="evidence" value="ECO:0007669"/>
    <property type="project" value="InterPro"/>
</dbReference>
<evidence type="ECO:0000256" key="1">
    <source>
        <dbReference type="ARBA" id="ARBA00004370"/>
    </source>
</evidence>
<evidence type="ECO:0000256" key="2">
    <source>
        <dbReference type="ARBA" id="ARBA00022475"/>
    </source>
</evidence>
<evidence type="ECO:0000256" key="9">
    <source>
        <dbReference type="HAMAP-Rule" id="MF_00911"/>
    </source>
</evidence>
<keyword evidence="7 9" id="KW-0472">Membrane</keyword>
<dbReference type="InterPro" id="IPR026579">
    <property type="entry name" value="FtsQ"/>
</dbReference>
<evidence type="ECO:0000256" key="6">
    <source>
        <dbReference type="ARBA" id="ARBA00022989"/>
    </source>
</evidence>
<keyword evidence="5 9" id="KW-0812">Transmembrane</keyword>
<protein>
    <recommendedName>
        <fullName evidence="9">Cell division protein FtsQ</fullName>
    </recommendedName>
</protein>
<keyword evidence="3 9" id="KW-0997">Cell inner membrane</keyword>
<comment type="similarity">
    <text evidence="9">Belongs to the FtsQ/DivIB family. FtsQ subfamily.</text>
</comment>
<keyword evidence="4 9" id="KW-0132">Cell division</keyword>
<keyword evidence="2 9" id="KW-1003">Cell membrane</keyword>
<evidence type="ECO:0000256" key="7">
    <source>
        <dbReference type="ARBA" id="ARBA00023136"/>
    </source>
</evidence>
<name>A0A7S9QED8_9RHOB</name>
<evidence type="ECO:0000259" key="10">
    <source>
        <dbReference type="PROSITE" id="PS51779"/>
    </source>
</evidence>
<dbReference type="Pfam" id="PF03799">
    <property type="entry name" value="FtsQ_DivIB_C"/>
    <property type="match status" value="1"/>
</dbReference>
<dbReference type="GO" id="GO:0005886">
    <property type="term" value="C:plasma membrane"/>
    <property type="evidence" value="ECO:0007669"/>
    <property type="project" value="UniProtKB-SubCell"/>
</dbReference>
<evidence type="ECO:0000256" key="5">
    <source>
        <dbReference type="ARBA" id="ARBA00022692"/>
    </source>
</evidence>
<dbReference type="PROSITE" id="PS51779">
    <property type="entry name" value="POTRA"/>
    <property type="match status" value="1"/>
</dbReference>
<keyword evidence="12" id="KW-1185">Reference proteome</keyword>
<dbReference type="PANTHER" id="PTHR35851">
    <property type="entry name" value="CELL DIVISION PROTEIN FTSQ"/>
    <property type="match status" value="1"/>
</dbReference>
<dbReference type="PANTHER" id="PTHR35851:SF1">
    <property type="entry name" value="CELL DIVISION PROTEIN FTSQ"/>
    <property type="match status" value="1"/>
</dbReference>
<evidence type="ECO:0000313" key="12">
    <source>
        <dbReference type="Proteomes" id="UP000594800"/>
    </source>
</evidence>
<organism evidence="11 12">
    <name type="scientific">Pontivivens ytuae</name>
    <dbReference type="NCBI Taxonomy" id="2789856"/>
    <lineage>
        <taxon>Bacteria</taxon>
        <taxon>Pseudomonadati</taxon>
        <taxon>Pseudomonadota</taxon>
        <taxon>Alphaproteobacteria</taxon>
        <taxon>Rhodobacterales</taxon>
        <taxon>Paracoccaceae</taxon>
        <taxon>Pontivivens</taxon>
    </lineage>
</organism>
<reference evidence="11 12" key="1">
    <citation type="submission" date="2020-11" db="EMBL/GenBank/DDBJ databases">
        <title>Description of Pontivivens ytuae sp. nov. isolated from deep sea sediment of Mariana Trench.</title>
        <authorList>
            <person name="Wang Z."/>
            <person name="Sun Q.-L."/>
            <person name="Xu X.-D."/>
            <person name="Tang Y.-Z."/>
            <person name="Zhang J."/>
        </authorList>
    </citation>
    <scope>NUCLEOTIDE SEQUENCE [LARGE SCALE GENOMIC DNA]</scope>
    <source>
        <strain evidence="11 12">MT2928</strain>
    </source>
</reference>
<sequence length="288" mass="31766">MRPLKRDYAPSRWRYRLSRWWLSPRVRLMVKRGLPLSVIAMVVGGLAANPHNQAWVRAQVMAAHSAVVDHPEFAVLALEIEGAGPDLTAEVADALAVELPASSLRLDLDEARARVEALAPIDTAQLTIGPDKALKVRVTERIPVAVWRDRQGLHLVDPHGVVVSDLSPAPERPDLPMIFGTGAAEHVGEALALAEAAGPLGPRIRGMVRVGERRWDIALDRGQRILLPESGAVEALLHVLALHLSEEMLERDIEAIDMRDRTRPTVRLTDHAVREMRRLRAMEAGEDA</sequence>
<keyword evidence="8 9" id="KW-0131">Cell cycle</keyword>
<evidence type="ECO:0000256" key="4">
    <source>
        <dbReference type="ARBA" id="ARBA00022618"/>
    </source>
</evidence>
<dbReference type="KEGG" id="poz:I0K15_04810"/>
<dbReference type="RefSeq" id="WP_196104270.1">
    <property type="nucleotide sequence ID" value="NZ_CP064942.1"/>
</dbReference>
<evidence type="ECO:0000313" key="11">
    <source>
        <dbReference type="EMBL" id="QPH55071.1"/>
    </source>
</evidence>
<evidence type="ECO:0000256" key="3">
    <source>
        <dbReference type="ARBA" id="ARBA00022519"/>
    </source>
</evidence>
<dbReference type="InterPro" id="IPR034746">
    <property type="entry name" value="POTRA"/>
</dbReference>
<comment type="subcellular location">
    <subcellularLocation>
        <location evidence="9">Cell inner membrane</location>
        <topology evidence="9">Single-pass type II membrane protein</topology>
    </subcellularLocation>
    <subcellularLocation>
        <location evidence="1">Membrane</location>
    </subcellularLocation>
    <text evidence="9">Localizes to the division septum.</text>
</comment>
<gene>
    <name evidence="9" type="primary">ftsQ</name>
    <name evidence="11" type="ORF">I0K15_04810</name>
</gene>
<dbReference type="InterPro" id="IPR005548">
    <property type="entry name" value="Cell_div_FtsQ/DivIB_C"/>
</dbReference>
<dbReference type="AlphaFoldDB" id="A0A7S9QED8"/>